<keyword evidence="5" id="KW-1185">Reference proteome</keyword>
<keyword evidence="1" id="KW-0597">Phosphoprotein</keyword>
<evidence type="ECO:0000313" key="5">
    <source>
        <dbReference type="Proteomes" id="UP000219621"/>
    </source>
</evidence>
<dbReference type="PROSITE" id="PS50110">
    <property type="entry name" value="RESPONSE_REGULATORY"/>
    <property type="match status" value="1"/>
</dbReference>
<dbReference type="Gene3D" id="3.40.50.2300">
    <property type="match status" value="1"/>
</dbReference>
<dbReference type="InterPro" id="IPR001789">
    <property type="entry name" value="Sig_transdc_resp-reg_receiver"/>
</dbReference>
<dbReference type="OrthoDB" id="9786548at2"/>
<proteinExistence type="predicted"/>
<organism evidence="4 5">
    <name type="scientific">Caenispirillum bisanense</name>
    <dbReference type="NCBI Taxonomy" id="414052"/>
    <lineage>
        <taxon>Bacteria</taxon>
        <taxon>Pseudomonadati</taxon>
        <taxon>Pseudomonadota</taxon>
        <taxon>Alphaproteobacteria</taxon>
        <taxon>Rhodospirillales</taxon>
        <taxon>Novispirillaceae</taxon>
        <taxon>Caenispirillum</taxon>
    </lineage>
</organism>
<comment type="caution">
    <text evidence="2">Lacks conserved residue(s) required for the propagation of feature annotation.</text>
</comment>
<evidence type="ECO:0000313" key="4">
    <source>
        <dbReference type="EMBL" id="SOD90256.1"/>
    </source>
</evidence>
<dbReference type="SMART" id="SM00448">
    <property type="entry name" value="REC"/>
    <property type="match status" value="1"/>
</dbReference>
<dbReference type="AlphaFoldDB" id="A0A286G4V7"/>
<reference evidence="4 5" key="1">
    <citation type="submission" date="2017-09" db="EMBL/GenBank/DDBJ databases">
        <authorList>
            <person name="Ehlers B."/>
            <person name="Leendertz F.H."/>
        </authorList>
    </citation>
    <scope>NUCLEOTIDE SEQUENCE [LARGE SCALE GENOMIC DNA]</scope>
    <source>
        <strain evidence="4 5">USBA 140</strain>
    </source>
</reference>
<feature type="domain" description="Response regulatory" evidence="3">
    <location>
        <begin position="14"/>
        <end position="133"/>
    </location>
</feature>
<dbReference type="InterPro" id="IPR050595">
    <property type="entry name" value="Bact_response_regulator"/>
</dbReference>
<dbReference type="RefSeq" id="WP_097277377.1">
    <property type="nucleotide sequence ID" value="NZ_OCNJ01000001.1"/>
</dbReference>
<name>A0A286G4V7_9PROT</name>
<gene>
    <name evidence="4" type="ORF">SAMN05421508_101491</name>
</gene>
<protein>
    <submittedName>
        <fullName evidence="4">CheY chemotaxis protein or a CheY-like REC (Receiver) domain</fullName>
    </submittedName>
</protein>
<dbReference type="Proteomes" id="UP000219621">
    <property type="component" value="Unassembled WGS sequence"/>
</dbReference>
<dbReference type="PANTHER" id="PTHR44591">
    <property type="entry name" value="STRESS RESPONSE REGULATOR PROTEIN 1"/>
    <property type="match status" value="1"/>
</dbReference>
<dbReference type="EMBL" id="OCNJ01000001">
    <property type="protein sequence ID" value="SOD90256.1"/>
    <property type="molecule type" value="Genomic_DNA"/>
</dbReference>
<evidence type="ECO:0000256" key="2">
    <source>
        <dbReference type="PROSITE-ProRule" id="PRU00169"/>
    </source>
</evidence>
<dbReference type="Pfam" id="PF00072">
    <property type="entry name" value="Response_reg"/>
    <property type="match status" value="1"/>
</dbReference>
<evidence type="ECO:0000259" key="3">
    <source>
        <dbReference type="PROSITE" id="PS50110"/>
    </source>
</evidence>
<evidence type="ECO:0000256" key="1">
    <source>
        <dbReference type="ARBA" id="ARBA00022553"/>
    </source>
</evidence>
<dbReference type="SUPFAM" id="SSF52172">
    <property type="entry name" value="CheY-like"/>
    <property type="match status" value="1"/>
</dbReference>
<sequence>MARVLPNFNLSALQFLCIDGDAAMRDTLVKVLRAFSATQIAAVDSAKAAADLMKTRSPDIIFCEWELPDGKGTEFVRGLRRDRATVQRMTPVIFVTAHTQQWHVTTARDAGVNEYLAKPFSAQLIYSRICAVLERPRAFIDATGFVGPDRRRKHDPYLVAKARRSADAAASVDMSGVISEDEIEAMLGL</sequence>
<accession>A0A286G4V7</accession>
<dbReference type="InterPro" id="IPR011006">
    <property type="entry name" value="CheY-like_superfamily"/>
</dbReference>
<dbReference type="GO" id="GO:0000160">
    <property type="term" value="P:phosphorelay signal transduction system"/>
    <property type="evidence" value="ECO:0007669"/>
    <property type="project" value="InterPro"/>
</dbReference>
<dbReference type="PANTHER" id="PTHR44591:SF3">
    <property type="entry name" value="RESPONSE REGULATORY DOMAIN-CONTAINING PROTEIN"/>
    <property type="match status" value="1"/>
</dbReference>